<name>A0A2N1N4G3_9GLOM</name>
<dbReference type="Proteomes" id="UP000233469">
    <property type="component" value="Unassembled WGS sequence"/>
</dbReference>
<reference evidence="1 2" key="1">
    <citation type="submission" date="2016-04" db="EMBL/GenBank/DDBJ databases">
        <title>Genome analyses suggest a sexual origin of heterokaryosis in a supposedly ancient asexual fungus.</title>
        <authorList>
            <person name="Ropars J."/>
            <person name="Sedzielewska K."/>
            <person name="Noel J."/>
            <person name="Charron P."/>
            <person name="Farinelli L."/>
            <person name="Marton T."/>
            <person name="Kruger M."/>
            <person name="Pelin A."/>
            <person name="Brachmann A."/>
            <person name="Corradi N."/>
        </authorList>
    </citation>
    <scope>NUCLEOTIDE SEQUENCE [LARGE SCALE GENOMIC DNA]</scope>
    <source>
        <strain evidence="1 2">C2</strain>
    </source>
</reference>
<sequence>MPEFHILIKSAIKEHRIHQQTQLKMTLSSSLKPINIQNILQVSDYSNTHIVGYCEISNKLIIQYICNNVFPIDGDKYLIEESIDFLEGKHMPPEHIQSQFKLKINI</sequence>
<dbReference type="EMBL" id="LLXL01000803">
    <property type="protein sequence ID" value="PKK68776.1"/>
    <property type="molecule type" value="Genomic_DNA"/>
</dbReference>
<gene>
    <name evidence="1" type="ORF">RhiirC2_781828</name>
</gene>
<protein>
    <submittedName>
        <fullName evidence="1">Uncharacterized protein</fullName>
    </submittedName>
</protein>
<evidence type="ECO:0000313" key="1">
    <source>
        <dbReference type="EMBL" id="PKK68776.1"/>
    </source>
</evidence>
<evidence type="ECO:0000313" key="2">
    <source>
        <dbReference type="Proteomes" id="UP000233469"/>
    </source>
</evidence>
<accession>A0A2N1N4G3</accession>
<dbReference type="AlphaFoldDB" id="A0A2N1N4G3"/>
<reference evidence="1 2" key="2">
    <citation type="submission" date="2017-10" db="EMBL/GenBank/DDBJ databases">
        <title>Extensive intraspecific genome diversity in a model arbuscular mycorrhizal fungus.</title>
        <authorList>
            <person name="Chen E.C.H."/>
            <person name="Morin E."/>
            <person name="Baudet D."/>
            <person name="Noel J."/>
            <person name="Ndikumana S."/>
            <person name="Charron P."/>
            <person name="St-Onge C."/>
            <person name="Giorgi J."/>
            <person name="Grigoriev I.V."/>
            <person name="Roux C."/>
            <person name="Martin F.M."/>
            <person name="Corradi N."/>
        </authorList>
    </citation>
    <scope>NUCLEOTIDE SEQUENCE [LARGE SCALE GENOMIC DNA]</scope>
    <source>
        <strain evidence="1 2">C2</strain>
    </source>
</reference>
<proteinExistence type="predicted"/>
<organism evidence="1 2">
    <name type="scientific">Rhizophagus irregularis</name>
    <dbReference type="NCBI Taxonomy" id="588596"/>
    <lineage>
        <taxon>Eukaryota</taxon>
        <taxon>Fungi</taxon>
        <taxon>Fungi incertae sedis</taxon>
        <taxon>Mucoromycota</taxon>
        <taxon>Glomeromycotina</taxon>
        <taxon>Glomeromycetes</taxon>
        <taxon>Glomerales</taxon>
        <taxon>Glomeraceae</taxon>
        <taxon>Rhizophagus</taxon>
    </lineage>
</organism>
<comment type="caution">
    <text evidence="1">The sequence shown here is derived from an EMBL/GenBank/DDBJ whole genome shotgun (WGS) entry which is preliminary data.</text>
</comment>